<dbReference type="Proteomes" id="UP000033393">
    <property type="component" value="Unassembled WGS sequence"/>
</dbReference>
<gene>
    <name evidence="1" type="ORF">UK23_31320</name>
</gene>
<dbReference type="EMBL" id="JYJG01000271">
    <property type="protein sequence ID" value="KJK43916.1"/>
    <property type="molecule type" value="Genomic_DNA"/>
</dbReference>
<dbReference type="AlphaFoldDB" id="A0A0F0GMY1"/>
<organism evidence="1 2">
    <name type="scientific">Lentzea aerocolonigenes</name>
    <name type="common">Lechevalieria aerocolonigenes</name>
    <name type="synonym">Saccharothrix aerocolonigenes</name>
    <dbReference type="NCBI Taxonomy" id="68170"/>
    <lineage>
        <taxon>Bacteria</taxon>
        <taxon>Bacillati</taxon>
        <taxon>Actinomycetota</taxon>
        <taxon>Actinomycetes</taxon>
        <taxon>Pseudonocardiales</taxon>
        <taxon>Pseudonocardiaceae</taxon>
        <taxon>Lentzea</taxon>
    </lineage>
</organism>
<reference evidence="1 2" key="1">
    <citation type="submission" date="2015-02" db="EMBL/GenBank/DDBJ databases">
        <authorList>
            <person name="Ju K.-S."/>
            <person name="Doroghazi J.R."/>
            <person name="Metcalf W."/>
        </authorList>
    </citation>
    <scope>NUCLEOTIDE SEQUENCE [LARGE SCALE GENOMIC DNA]</scope>
    <source>
        <strain evidence="1 2">NRRL B-16140</strain>
    </source>
</reference>
<evidence type="ECO:0000313" key="2">
    <source>
        <dbReference type="Proteomes" id="UP000033393"/>
    </source>
</evidence>
<comment type="caution">
    <text evidence="1">The sequence shown here is derived from an EMBL/GenBank/DDBJ whole genome shotgun (WGS) entry which is preliminary data.</text>
</comment>
<evidence type="ECO:0000313" key="1">
    <source>
        <dbReference type="EMBL" id="KJK43916.1"/>
    </source>
</evidence>
<dbReference type="RefSeq" id="WP_045315300.1">
    <property type="nucleotide sequence ID" value="NZ_JYJG01000271.1"/>
</dbReference>
<accession>A0A0F0GMY1</accession>
<dbReference type="PATRIC" id="fig|68170.10.peg.8121"/>
<name>A0A0F0GMY1_LENAE</name>
<protein>
    <submittedName>
        <fullName evidence="1">Uncharacterized protein</fullName>
    </submittedName>
</protein>
<proteinExistence type="predicted"/>
<sequence>MTRHSSLQSRGVRHVQKALKAYVECMRGNGFRVSSPEGIYELGEQAEKAHDECVKPYDTVYDKAYLKYGR</sequence>
<keyword evidence="2" id="KW-1185">Reference proteome</keyword>